<keyword evidence="15" id="KW-0732">Signal</keyword>
<comment type="caution">
    <text evidence="17">The sequence shown here is derived from an EMBL/GenBank/DDBJ whole genome shotgun (WGS) entry which is preliminary data.</text>
</comment>
<dbReference type="PROSITE" id="PS50089">
    <property type="entry name" value="ZF_RING_2"/>
    <property type="match status" value="1"/>
</dbReference>
<keyword evidence="6" id="KW-0479">Metal-binding</keyword>
<evidence type="ECO:0000256" key="13">
    <source>
        <dbReference type="SAM" id="MobiDB-lite"/>
    </source>
</evidence>
<keyword evidence="8" id="KW-0833">Ubl conjugation pathway</keyword>
<dbReference type="EMBL" id="JBCGBO010000005">
    <property type="protein sequence ID" value="KAK9201711.1"/>
    <property type="molecule type" value="Genomic_DNA"/>
</dbReference>
<evidence type="ECO:0000256" key="11">
    <source>
        <dbReference type="ARBA" id="ARBA00023136"/>
    </source>
</evidence>
<keyword evidence="4" id="KW-0808">Transferase</keyword>
<evidence type="ECO:0000256" key="12">
    <source>
        <dbReference type="PROSITE-ProRule" id="PRU00175"/>
    </source>
</evidence>
<evidence type="ECO:0000256" key="2">
    <source>
        <dbReference type="ARBA" id="ARBA00004141"/>
    </source>
</evidence>
<dbReference type="GO" id="GO:0016020">
    <property type="term" value="C:membrane"/>
    <property type="evidence" value="ECO:0007669"/>
    <property type="project" value="UniProtKB-SubCell"/>
</dbReference>
<dbReference type="GO" id="GO:0016567">
    <property type="term" value="P:protein ubiquitination"/>
    <property type="evidence" value="ECO:0007669"/>
    <property type="project" value="InterPro"/>
</dbReference>
<organism evidence="17 18">
    <name type="scientific">Citrus x changshan-huyou</name>
    <dbReference type="NCBI Taxonomy" id="2935761"/>
    <lineage>
        <taxon>Eukaryota</taxon>
        <taxon>Viridiplantae</taxon>
        <taxon>Streptophyta</taxon>
        <taxon>Embryophyta</taxon>
        <taxon>Tracheophyta</taxon>
        <taxon>Spermatophyta</taxon>
        <taxon>Magnoliopsida</taxon>
        <taxon>eudicotyledons</taxon>
        <taxon>Gunneridae</taxon>
        <taxon>Pentapetalae</taxon>
        <taxon>rosids</taxon>
        <taxon>malvids</taxon>
        <taxon>Sapindales</taxon>
        <taxon>Rutaceae</taxon>
        <taxon>Aurantioideae</taxon>
        <taxon>Citrus</taxon>
    </lineage>
</organism>
<sequence>MISWGGIGCCLSGAALYLLGRSSGRDVELLKTVTRVNQLEELAHLLDGGSKVLPSIVSVSGRVGSETPISCEYSGLRGVIVEETTERHFLKHNDAGSWIQDSALMLSMSKEVPWYLDDGTGRVFVVGARGATGFALTVGSEVFEESGRSLVRGTLDYLQGLKMLGVKHIGRLLPTGTSLTVVGEAVKDDIGTVRIQRPHKGPFYVSPKTIDELLENFGKWARWYKYASFGLTIFGAFLIAKCAIHCILQRKRRWELRRRVLAAAAVQRSEQDNEGTNGQAENGSDSTQRDRVMPDLCVICLEQEYNAVFFPCGHLCCCLICSSRLTNCPLCRRRIDQVTGAIINHYLLSLITISKSASTYFQLNYSVISMEKKRSSGPVGACEKFFKAIAANSPFRPSRRISSHHRPQDSKPSNPSAKTHHNQTQKHPKPVVAPSEVVPIKFEYSAPDPHAKSAATTSQLPVAPNNGKVASGPAPNKNMQPPVSQFVQAKNIASKHKPEAAAAQEKRYKATTGRRMESSNNKTNANSIIDEDEDVFSKYIKRAGIKIRAPSSVGGDGKINAPSATGGEGTAGEDHFSDYINRAKQKMIRTMSSFVGAGTDSNK</sequence>
<evidence type="ECO:0000256" key="10">
    <source>
        <dbReference type="ARBA" id="ARBA00022989"/>
    </source>
</evidence>
<evidence type="ECO:0000256" key="1">
    <source>
        <dbReference type="ARBA" id="ARBA00000900"/>
    </source>
</evidence>
<evidence type="ECO:0000256" key="9">
    <source>
        <dbReference type="ARBA" id="ARBA00022833"/>
    </source>
</evidence>
<dbReference type="Gene3D" id="3.30.40.10">
    <property type="entry name" value="Zinc/RING finger domain, C3HC4 (zinc finger)"/>
    <property type="match status" value="1"/>
</dbReference>
<name>A0AAP0QNB2_9ROSI</name>
<evidence type="ECO:0000256" key="3">
    <source>
        <dbReference type="ARBA" id="ARBA00012483"/>
    </source>
</evidence>
<dbReference type="SUPFAM" id="SSF57850">
    <property type="entry name" value="RING/U-box"/>
    <property type="match status" value="1"/>
</dbReference>
<evidence type="ECO:0000313" key="18">
    <source>
        <dbReference type="Proteomes" id="UP001428341"/>
    </source>
</evidence>
<feature type="compositionally biased region" description="Basic residues" evidence="13">
    <location>
        <begin position="418"/>
        <end position="429"/>
    </location>
</feature>
<dbReference type="Pfam" id="PF12483">
    <property type="entry name" value="GIDE"/>
    <property type="match status" value="1"/>
</dbReference>
<feature type="region of interest" description="Disordered" evidence="13">
    <location>
        <begin position="396"/>
        <end position="432"/>
    </location>
</feature>
<comment type="subcellular location">
    <subcellularLocation>
        <location evidence="2">Membrane</location>
        <topology evidence="2">Multi-pass membrane protein</topology>
    </subcellularLocation>
</comment>
<dbReference type="PANTHER" id="PTHR47568">
    <property type="match status" value="1"/>
</dbReference>
<keyword evidence="10 14" id="KW-1133">Transmembrane helix</keyword>
<dbReference type="PANTHER" id="PTHR47568:SF2">
    <property type="entry name" value="E3 UBIQUITIN-PROTEIN LIGASE SP1-RELATED"/>
    <property type="match status" value="1"/>
</dbReference>
<proteinExistence type="predicted"/>
<gene>
    <name evidence="17" type="ORF">WN944_016917</name>
</gene>
<accession>A0AAP0QNB2</accession>
<dbReference type="InterPro" id="IPR022170">
    <property type="entry name" value="MUL1-like"/>
</dbReference>
<keyword evidence="9" id="KW-0862">Zinc</keyword>
<evidence type="ECO:0000256" key="6">
    <source>
        <dbReference type="ARBA" id="ARBA00022723"/>
    </source>
</evidence>
<dbReference type="Proteomes" id="UP001428341">
    <property type="component" value="Unassembled WGS sequence"/>
</dbReference>
<dbReference type="InterPro" id="IPR044231">
    <property type="entry name" value="SP1/SPL1"/>
</dbReference>
<evidence type="ECO:0000259" key="16">
    <source>
        <dbReference type="PROSITE" id="PS50089"/>
    </source>
</evidence>
<feature type="region of interest" description="Disordered" evidence="13">
    <location>
        <begin position="494"/>
        <end position="524"/>
    </location>
</feature>
<evidence type="ECO:0000256" key="15">
    <source>
        <dbReference type="SAM" id="SignalP"/>
    </source>
</evidence>
<dbReference type="EC" id="2.3.2.27" evidence="3"/>
<keyword evidence="18" id="KW-1185">Reference proteome</keyword>
<dbReference type="Pfam" id="PF13920">
    <property type="entry name" value="zf-C3HC4_3"/>
    <property type="match status" value="1"/>
</dbReference>
<evidence type="ECO:0000256" key="14">
    <source>
        <dbReference type="SAM" id="Phobius"/>
    </source>
</evidence>
<dbReference type="AlphaFoldDB" id="A0AAP0QNB2"/>
<protein>
    <recommendedName>
        <fullName evidence="3">RING-type E3 ubiquitin transferase</fullName>
        <ecNumber evidence="3">2.3.2.27</ecNumber>
    </recommendedName>
</protein>
<feature type="transmembrane region" description="Helical" evidence="14">
    <location>
        <begin position="223"/>
        <end position="248"/>
    </location>
</feature>
<feature type="compositionally biased region" description="Basic and acidic residues" evidence="13">
    <location>
        <begin position="496"/>
        <end position="508"/>
    </location>
</feature>
<dbReference type="CDD" id="cd16515">
    <property type="entry name" value="RING-HC_LRSAM1"/>
    <property type="match status" value="1"/>
</dbReference>
<feature type="region of interest" description="Disordered" evidence="13">
    <location>
        <begin position="556"/>
        <end position="576"/>
    </location>
</feature>
<dbReference type="InterPro" id="IPR001841">
    <property type="entry name" value="Znf_RING"/>
</dbReference>
<evidence type="ECO:0000256" key="4">
    <source>
        <dbReference type="ARBA" id="ARBA00022679"/>
    </source>
</evidence>
<dbReference type="GO" id="GO:0008270">
    <property type="term" value="F:zinc ion binding"/>
    <property type="evidence" value="ECO:0007669"/>
    <property type="project" value="UniProtKB-KW"/>
</dbReference>
<feature type="region of interest" description="Disordered" evidence="13">
    <location>
        <begin position="448"/>
        <end position="476"/>
    </location>
</feature>
<keyword evidence="5 14" id="KW-0812">Transmembrane</keyword>
<evidence type="ECO:0000256" key="8">
    <source>
        <dbReference type="ARBA" id="ARBA00022786"/>
    </source>
</evidence>
<evidence type="ECO:0000256" key="7">
    <source>
        <dbReference type="ARBA" id="ARBA00022771"/>
    </source>
</evidence>
<evidence type="ECO:0000256" key="5">
    <source>
        <dbReference type="ARBA" id="ARBA00022692"/>
    </source>
</evidence>
<evidence type="ECO:0000313" key="17">
    <source>
        <dbReference type="EMBL" id="KAK9201711.1"/>
    </source>
</evidence>
<feature type="signal peptide" evidence="15">
    <location>
        <begin position="1"/>
        <end position="24"/>
    </location>
</feature>
<feature type="domain" description="RING-type" evidence="16">
    <location>
        <begin position="297"/>
        <end position="332"/>
    </location>
</feature>
<feature type="chain" id="PRO_5042829581" description="RING-type E3 ubiquitin transferase" evidence="15">
    <location>
        <begin position="25"/>
        <end position="603"/>
    </location>
</feature>
<keyword evidence="11 14" id="KW-0472">Membrane</keyword>
<dbReference type="GO" id="GO:0061630">
    <property type="term" value="F:ubiquitin protein ligase activity"/>
    <property type="evidence" value="ECO:0007669"/>
    <property type="project" value="UniProtKB-EC"/>
</dbReference>
<keyword evidence="7 12" id="KW-0863">Zinc-finger</keyword>
<comment type="catalytic activity">
    <reaction evidence="1">
        <text>S-ubiquitinyl-[E2 ubiquitin-conjugating enzyme]-L-cysteine + [acceptor protein]-L-lysine = [E2 ubiquitin-conjugating enzyme]-L-cysteine + N(6)-ubiquitinyl-[acceptor protein]-L-lysine.</text>
        <dbReference type="EC" id="2.3.2.27"/>
    </reaction>
</comment>
<reference evidence="17 18" key="1">
    <citation type="submission" date="2024-05" db="EMBL/GenBank/DDBJ databases">
        <title>Haplotype-resolved chromosome-level genome assembly of Huyou (Citrus changshanensis).</title>
        <authorList>
            <person name="Miao C."/>
            <person name="Chen W."/>
            <person name="Wu Y."/>
            <person name="Wang L."/>
            <person name="Zhao S."/>
            <person name="Grierson D."/>
            <person name="Xu C."/>
            <person name="Chen K."/>
        </authorList>
    </citation>
    <scope>NUCLEOTIDE SEQUENCE [LARGE SCALE GENOMIC DNA]</scope>
    <source>
        <strain evidence="17">01-14</strain>
        <tissue evidence="17">Leaf</tissue>
    </source>
</reference>
<dbReference type="InterPro" id="IPR013083">
    <property type="entry name" value="Znf_RING/FYVE/PHD"/>
</dbReference>